<dbReference type="Proteomes" id="UP000256970">
    <property type="component" value="Unassembled WGS sequence"/>
</dbReference>
<evidence type="ECO:0000313" key="2">
    <source>
        <dbReference type="EMBL" id="SZX62616.1"/>
    </source>
</evidence>
<protein>
    <submittedName>
        <fullName evidence="2">Uncharacterized protein</fullName>
    </submittedName>
</protein>
<reference evidence="2 3" key="1">
    <citation type="submission" date="2016-10" db="EMBL/GenBank/DDBJ databases">
        <authorList>
            <person name="Cai Z."/>
        </authorList>
    </citation>
    <scope>NUCLEOTIDE SEQUENCE [LARGE SCALE GENOMIC DNA]</scope>
</reference>
<dbReference type="EMBL" id="FNXT01000250">
    <property type="protein sequence ID" value="SZX62616.1"/>
    <property type="molecule type" value="Genomic_DNA"/>
</dbReference>
<accession>A0A383VE08</accession>
<dbReference type="AlphaFoldDB" id="A0A383VE08"/>
<sequence>MAAPPPPFANDGSFLEKFKKMQKAEQPSAASTDASEAAADVPPPPATSKQADDPDFQPSTSFSGAREGFVFKTGEQGTGYYKDAPLHLQHKQKSKPVALKSNSIVKGLQRRTAGLPDAKRQKKEDDSSKPSYLKEMDRYRSMACSADTKHDRPLVK</sequence>
<feature type="region of interest" description="Disordered" evidence="1">
    <location>
        <begin position="19"/>
        <end position="156"/>
    </location>
</feature>
<name>A0A383VE08_TETOB</name>
<evidence type="ECO:0000313" key="3">
    <source>
        <dbReference type="Proteomes" id="UP000256970"/>
    </source>
</evidence>
<proteinExistence type="predicted"/>
<organism evidence="2 3">
    <name type="scientific">Tetradesmus obliquus</name>
    <name type="common">Green alga</name>
    <name type="synonym">Acutodesmus obliquus</name>
    <dbReference type="NCBI Taxonomy" id="3088"/>
    <lineage>
        <taxon>Eukaryota</taxon>
        <taxon>Viridiplantae</taxon>
        <taxon>Chlorophyta</taxon>
        <taxon>core chlorophytes</taxon>
        <taxon>Chlorophyceae</taxon>
        <taxon>CS clade</taxon>
        <taxon>Sphaeropleales</taxon>
        <taxon>Scenedesmaceae</taxon>
        <taxon>Tetradesmus</taxon>
    </lineage>
</organism>
<gene>
    <name evidence="2" type="ORF">BQ4739_LOCUS3218</name>
</gene>
<feature type="compositionally biased region" description="Low complexity" evidence="1">
    <location>
        <begin position="28"/>
        <end position="40"/>
    </location>
</feature>
<evidence type="ECO:0000256" key="1">
    <source>
        <dbReference type="SAM" id="MobiDB-lite"/>
    </source>
</evidence>
<keyword evidence="3" id="KW-1185">Reference proteome</keyword>
<feature type="compositionally biased region" description="Basic and acidic residues" evidence="1">
    <location>
        <begin position="117"/>
        <end position="140"/>
    </location>
</feature>
<feature type="compositionally biased region" description="Basic and acidic residues" evidence="1">
    <location>
        <begin position="147"/>
        <end position="156"/>
    </location>
</feature>